<dbReference type="SUPFAM" id="SSF144091">
    <property type="entry name" value="Rhomboid-like"/>
    <property type="match status" value="1"/>
</dbReference>
<gene>
    <name evidence="7" type="ORF">E4Z66_06405</name>
</gene>
<dbReference type="Pfam" id="PF01694">
    <property type="entry name" value="Rhomboid"/>
    <property type="match status" value="1"/>
</dbReference>
<organism evidence="7 8">
    <name type="scientific">Aliishimia ponticola</name>
    <dbReference type="NCBI Taxonomy" id="2499833"/>
    <lineage>
        <taxon>Bacteria</taxon>
        <taxon>Pseudomonadati</taxon>
        <taxon>Pseudomonadota</taxon>
        <taxon>Alphaproteobacteria</taxon>
        <taxon>Rhodobacterales</taxon>
        <taxon>Paracoccaceae</taxon>
        <taxon>Aliishimia</taxon>
    </lineage>
</organism>
<dbReference type="AlphaFoldDB" id="A0A4S4NB87"/>
<keyword evidence="7" id="KW-0645">Protease</keyword>
<dbReference type="Gene3D" id="1.20.1540.10">
    <property type="entry name" value="Rhomboid-like"/>
    <property type="match status" value="1"/>
</dbReference>
<protein>
    <submittedName>
        <fullName evidence="7">Rhomboid family intramembrane serine protease</fullName>
    </submittedName>
</protein>
<accession>A0A4S4NB87</accession>
<dbReference type="OrthoDB" id="7836448at2"/>
<keyword evidence="2 5" id="KW-0812">Transmembrane</keyword>
<comment type="subcellular location">
    <subcellularLocation>
        <location evidence="1">Membrane</location>
        <topology evidence="1">Multi-pass membrane protein</topology>
    </subcellularLocation>
</comment>
<evidence type="ECO:0000256" key="3">
    <source>
        <dbReference type="ARBA" id="ARBA00022989"/>
    </source>
</evidence>
<evidence type="ECO:0000256" key="5">
    <source>
        <dbReference type="SAM" id="Phobius"/>
    </source>
</evidence>
<dbReference type="GO" id="GO:0016020">
    <property type="term" value="C:membrane"/>
    <property type="evidence" value="ECO:0007669"/>
    <property type="project" value="UniProtKB-SubCell"/>
</dbReference>
<proteinExistence type="predicted"/>
<evidence type="ECO:0000313" key="8">
    <source>
        <dbReference type="Proteomes" id="UP000306602"/>
    </source>
</evidence>
<dbReference type="InterPro" id="IPR022764">
    <property type="entry name" value="Peptidase_S54_rhomboid_dom"/>
</dbReference>
<feature type="transmembrane region" description="Helical" evidence="5">
    <location>
        <begin position="206"/>
        <end position="226"/>
    </location>
</feature>
<dbReference type="EMBL" id="SRKY01000002">
    <property type="protein sequence ID" value="THH36579.1"/>
    <property type="molecule type" value="Genomic_DNA"/>
</dbReference>
<evidence type="ECO:0000256" key="4">
    <source>
        <dbReference type="ARBA" id="ARBA00023136"/>
    </source>
</evidence>
<feature type="transmembrane region" description="Helical" evidence="5">
    <location>
        <begin position="85"/>
        <end position="104"/>
    </location>
</feature>
<reference evidence="7 8" key="1">
    <citation type="submission" date="2019-04" db="EMBL/GenBank/DDBJ databases">
        <title>Shimia ponticola sp. nov., isolated from seawater.</title>
        <authorList>
            <person name="Kim Y.-O."/>
            <person name="Yoon J.-H."/>
        </authorList>
    </citation>
    <scope>NUCLEOTIDE SEQUENCE [LARGE SCALE GENOMIC DNA]</scope>
    <source>
        <strain evidence="7 8">MYP11</strain>
    </source>
</reference>
<feature type="domain" description="Peptidase S54 rhomboid" evidence="6">
    <location>
        <begin position="79"/>
        <end position="217"/>
    </location>
</feature>
<keyword evidence="3 5" id="KW-1133">Transmembrane helix</keyword>
<comment type="caution">
    <text evidence="7">The sequence shown here is derived from an EMBL/GenBank/DDBJ whole genome shotgun (WGS) entry which is preliminary data.</text>
</comment>
<feature type="transmembrane region" description="Helical" evidence="5">
    <location>
        <begin position="175"/>
        <end position="194"/>
    </location>
</feature>
<dbReference type="InterPro" id="IPR035952">
    <property type="entry name" value="Rhomboid-like_sf"/>
</dbReference>
<feature type="transmembrane region" description="Helical" evidence="5">
    <location>
        <begin position="16"/>
        <end position="36"/>
    </location>
</feature>
<dbReference type="Proteomes" id="UP000306602">
    <property type="component" value="Unassembled WGS sequence"/>
</dbReference>
<sequence>MDDGKTGYDPNPVNPLPPVVLVMFLALFGVEAVLAAGEAGWVGGPQAVGWRLALIEQFGFSPQHFDWMIENRQYPGDILLRFVTYPFLHLGFLHMAIASVIFLAMGKLVGEVISHFAVPAIFFAASILGALVYGGLLDEQVWLVGAYPGAYGLIGGFTFILWTRARATGANQMQAFSLIAMLMGIQLVFGALFGADRTWVAELTGFIAGFAMCFVLVPGARAALLARMRQR</sequence>
<dbReference type="RefSeq" id="WP_136462167.1">
    <property type="nucleotide sequence ID" value="NZ_SRKY01000002.1"/>
</dbReference>
<evidence type="ECO:0000256" key="1">
    <source>
        <dbReference type="ARBA" id="ARBA00004141"/>
    </source>
</evidence>
<name>A0A4S4NB87_9RHOB</name>
<dbReference type="GO" id="GO:0006508">
    <property type="term" value="P:proteolysis"/>
    <property type="evidence" value="ECO:0007669"/>
    <property type="project" value="UniProtKB-KW"/>
</dbReference>
<keyword evidence="4 5" id="KW-0472">Membrane</keyword>
<evidence type="ECO:0000256" key="2">
    <source>
        <dbReference type="ARBA" id="ARBA00022692"/>
    </source>
</evidence>
<keyword evidence="7" id="KW-0378">Hydrolase</keyword>
<evidence type="ECO:0000259" key="6">
    <source>
        <dbReference type="Pfam" id="PF01694"/>
    </source>
</evidence>
<dbReference type="GO" id="GO:0004252">
    <property type="term" value="F:serine-type endopeptidase activity"/>
    <property type="evidence" value="ECO:0007669"/>
    <property type="project" value="InterPro"/>
</dbReference>
<feature type="transmembrane region" description="Helical" evidence="5">
    <location>
        <begin position="116"/>
        <end position="136"/>
    </location>
</feature>
<evidence type="ECO:0000313" key="7">
    <source>
        <dbReference type="EMBL" id="THH36579.1"/>
    </source>
</evidence>
<feature type="transmembrane region" description="Helical" evidence="5">
    <location>
        <begin position="142"/>
        <end position="163"/>
    </location>
</feature>
<keyword evidence="8" id="KW-1185">Reference proteome</keyword>